<dbReference type="EMBL" id="BLBS01000033">
    <property type="protein sequence ID" value="GET89053.1"/>
    <property type="molecule type" value="Genomic_DNA"/>
</dbReference>
<dbReference type="Proteomes" id="UP000419144">
    <property type="component" value="Unassembled WGS sequence"/>
</dbReference>
<dbReference type="SMART" id="SM00822">
    <property type="entry name" value="PKS_KR"/>
    <property type="match status" value="1"/>
</dbReference>
<dbReference type="PRINTS" id="PR00081">
    <property type="entry name" value="GDHRDH"/>
</dbReference>
<gene>
    <name evidence="4" type="ORF">LtaPh_2422100</name>
</gene>
<dbReference type="PRINTS" id="PR00080">
    <property type="entry name" value="SDRFAMILY"/>
</dbReference>
<dbReference type="Pfam" id="PF00106">
    <property type="entry name" value="adh_short"/>
    <property type="match status" value="1"/>
</dbReference>
<dbReference type="InterPro" id="IPR036291">
    <property type="entry name" value="NAD(P)-bd_dom_sf"/>
</dbReference>
<accession>A0A640KHM9</accession>
<dbReference type="PANTHER" id="PTHR43658:SF8">
    <property type="entry name" value="17-BETA-HYDROXYSTEROID DEHYDROGENASE 14-RELATED"/>
    <property type="match status" value="1"/>
</dbReference>
<comment type="similarity">
    <text evidence="2">Belongs to the short-chain dehydrogenases/reductases (SDR) family.</text>
</comment>
<dbReference type="GO" id="GO:0016491">
    <property type="term" value="F:oxidoreductase activity"/>
    <property type="evidence" value="ECO:0007669"/>
    <property type="project" value="UniProtKB-KW"/>
</dbReference>
<name>A0A640KHM9_LEITA</name>
<dbReference type="SUPFAM" id="SSF51735">
    <property type="entry name" value="NAD(P)-binding Rossmann-fold domains"/>
    <property type="match status" value="1"/>
</dbReference>
<feature type="domain" description="Ketoreductase" evidence="3">
    <location>
        <begin position="136"/>
        <end position="327"/>
    </location>
</feature>
<comment type="caution">
    <text evidence="4">The sequence shown here is derived from an EMBL/GenBank/DDBJ whole genome shotgun (WGS) entry which is preliminary data.</text>
</comment>
<dbReference type="InterPro" id="IPR057326">
    <property type="entry name" value="KR_dom"/>
</dbReference>
<evidence type="ECO:0000313" key="4">
    <source>
        <dbReference type="EMBL" id="GET89053.1"/>
    </source>
</evidence>
<proteinExistence type="inferred from homology"/>
<dbReference type="PANTHER" id="PTHR43658">
    <property type="entry name" value="SHORT-CHAIN DEHYDROGENASE/REDUCTASE"/>
    <property type="match status" value="1"/>
</dbReference>
<keyword evidence="1" id="KW-0560">Oxidoreductase</keyword>
<keyword evidence="5" id="KW-1185">Reference proteome</keyword>
<dbReference type="Gene3D" id="3.40.50.720">
    <property type="entry name" value="NAD(P)-binding Rossmann-like Domain"/>
    <property type="match status" value="1"/>
</dbReference>
<dbReference type="InterPro" id="IPR020904">
    <property type="entry name" value="Sc_DH/Rdtase_CS"/>
</dbReference>
<protein>
    <submittedName>
        <fullName evidence="4">3-oxoacyl-(Acyl-carrier protein) reductase, putative</fullName>
    </submittedName>
</protein>
<reference evidence="4" key="1">
    <citation type="submission" date="2019-11" db="EMBL/GenBank/DDBJ databases">
        <title>Leishmania tarentolae CDS.</title>
        <authorList>
            <person name="Goto Y."/>
            <person name="Yamagishi J."/>
        </authorList>
    </citation>
    <scope>NUCLEOTIDE SEQUENCE [LARGE SCALE GENOMIC DNA]</scope>
    <source>
        <strain evidence="4">Parrot Tar II</strain>
    </source>
</reference>
<evidence type="ECO:0000259" key="3">
    <source>
        <dbReference type="SMART" id="SM00822"/>
    </source>
</evidence>
<evidence type="ECO:0000256" key="2">
    <source>
        <dbReference type="RuleBase" id="RU000363"/>
    </source>
</evidence>
<evidence type="ECO:0000313" key="5">
    <source>
        <dbReference type="Proteomes" id="UP000419144"/>
    </source>
</evidence>
<dbReference type="AlphaFoldDB" id="A0A640KHM9"/>
<dbReference type="InterPro" id="IPR002347">
    <property type="entry name" value="SDR_fam"/>
</dbReference>
<dbReference type="CDD" id="cd05371">
    <property type="entry name" value="HSD10-like_SDR_c"/>
    <property type="match status" value="1"/>
</dbReference>
<evidence type="ECO:0000256" key="1">
    <source>
        <dbReference type="ARBA" id="ARBA00023002"/>
    </source>
</evidence>
<dbReference type="PROSITE" id="PS00061">
    <property type="entry name" value="ADH_SHORT"/>
    <property type="match status" value="1"/>
</dbReference>
<organism evidence="4 5">
    <name type="scientific">Leishmania tarentolae</name>
    <name type="common">Sauroleishmania tarentolae</name>
    <dbReference type="NCBI Taxonomy" id="5689"/>
    <lineage>
        <taxon>Eukaryota</taxon>
        <taxon>Discoba</taxon>
        <taxon>Euglenozoa</taxon>
        <taxon>Kinetoplastea</taxon>
        <taxon>Metakinetoplastina</taxon>
        <taxon>Trypanosomatida</taxon>
        <taxon>Trypanosomatidae</taxon>
        <taxon>Leishmaniinae</taxon>
        <taxon>Leishmania</taxon>
        <taxon>lizard Leishmania</taxon>
    </lineage>
</organism>
<dbReference type="OrthoDB" id="1274115at2759"/>
<dbReference type="VEuPathDB" id="TriTrypDB:LtaPh_2422100"/>
<sequence>MRVCVRVCLHDSPLLPNSHCFSFSLPPPLSFRSTTNHTSSSPQRHVTQLLLVPLLLPQHSPFPYPLLRAALRLSVFTVSPVLILRHRLPFTILRIPILLPFTSAAIPAALQSRSPPSAVAVQKVMQTKSIQSIAGRPILVTGAASGLGAATARFLAQMGAKVTLLDRNTAQGTQESKEINGKFIAADVCSETEVQAAIKAAEEFAGKPLFGVVNCAGICPAAKVVGKKGAHSLDLFSKAVQVNLIGTFNVCRLAAEAMQRNSVPIDADEDRGVIVNTASVAAYEGQIGQAAYAASKGGIVSLTLPMAREFAAQSIRVNTICPGIMETPLLPPDLGAALGATVPYPPRLGKPEEFAHLVFFLFSNRYMNGECVRLDGATRMAAK</sequence>